<name>W2MB81_PHYNI</name>
<organism evidence="1">
    <name type="scientific">Phytophthora nicotianae</name>
    <name type="common">Potato buckeye rot agent</name>
    <name type="synonym">Phytophthora parasitica</name>
    <dbReference type="NCBI Taxonomy" id="4792"/>
    <lineage>
        <taxon>Eukaryota</taxon>
        <taxon>Sar</taxon>
        <taxon>Stramenopiles</taxon>
        <taxon>Oomycota</taxon>
        <taxon>Peronosporomycetes</taxon>
        <taxon>Peronosporales</taxon>
        <taxon>Peronosporaceae</taxon>
        <taxon>Phytophthora</taxon>
    </lineage>
</organism>
<dbReference type="Proteomes" id="UP000054532">
    <property type="component" value="Unassembled WGS sequence"/>
</dbReference>
<sequence length="70" mass="7757">AFGGEIDRNHFGFYVAKSATTTIHSISSYLDTVSTSAMVWGIFDILQASKKVSDPFKFDISSYLQDKLSD</sequence>
<dbReference type="EMBL" id="KI696217">
    <property type="protein sequence ID" value="ETM32893.1"/>
    <property type="molecule type" value="Genomic_DNA"/>
</dbReference>
<evidence type="ECO:0000313" key="1">
    <source>
        <dbReference type="EMBL" id="ETM32893.1"/>
    </source>
</evidence>
<gene>
    <name evidence="1" type="ORF">L914_19804</name>
</gene>
<proteinExistence type="predicted"/>
<reference evidence="1" key="1">
    <citation type="submission" date="2013-11" db="EMBL/GenBank/DDBJ databases">
        <title>The Genome Sequence of Phytophthora parasitica IAC_01/95.</title>
        <authorList>
            <consortium name="The Broad Institute Genomics Platform"/>
            <person name="Russ C."/>
            <person name="Tyler B."/>
            <person name="Panabieres F."/>
            <person name="Shan W."/>
            <person name="Tripathy S."/>
            <person name="Grunwald N."/>
            <person name="Machado M."/>
            <person name="Johnson C.S."/>
            <person name="Arredondo F."/>
            <person name="Hong C."/>
            <person name="Coffey M."/>
            <person name="Young S.K."/>
            <person name="Zeng Q."/>
            <person name="Gargeya S."/>
            <person name="Fitzgerald M."/>
            <person name="Abouelleil A."/>
            <person name="Alvarado L."/>
            <person name="Chapman S.B."/>
            <person name="Gainer-Dewar J."/>
            <person name="Goldberg J."/>
            <person name="Griggs A."/>
            <person name="Gujja S."/>
            <person name="Hansen M."/>
            <person name="Howarth C."/>
            <person name="Imamovic A."/>
            <person name="Ireland A."/>
            <person name="Larimer J."/>
            <person name="McCowan C."/>
            <person name="Murphy C."/>
            <person name="Pearson M."/>
            <person name="Poon T.W."/>
            <person name="Priest M."/>
            <person name="Roberts A."/>
            <person name="Saif S."/>
            <person name="Shea T."/>
            <person name="Sykes S."/>
            <person name="Wortman J."/>
            <person name="Nusbaum C."/>
            <person name="Birren B."/>
        </authorList>
    </citation>
    <scope>NUCLEOTIDE SEQUENCE [LARGE SCALE GENOMIC DNA]</scope>
    <source>
        <strain evidence="1">IAC_01/95</strain>
    </source>
</reference>
<feature type="non-terminal residue" evidence="1">
    <location>
        <position position="1"/>
    </location>
</feature>
<dbReference type="AlphaFoldDB" id="W2MB81"/>
<protein>
    <submittedName>
        <fullName evidence="1">Uncharacterized protein</fullName>
    </submittedName>
</protein>
<accession>W2MB81</accession>